<evidence type="ECO:0000256" key="2">
    <source>
        <dbReference type="SAM" id="MobiDB-lite"/>
    </source>
</evidence>
<evidence type="ECO:0000313" key="3">
    <source>
        <dbReference type="EMBL" id="CAE7698172.1"/>
    </source>
</evidence>
<reference evidence="3" key="1">
    <citation type="submission" date="2021-02" db="EMBL/GenBank/DDBJ databases">
        <authorList>
            <person name="Dougan E. K."/>
            <person name="Rhodes N."/>
            <person name="Thang M."/>
            <person name="Chan C."/>
        </authorList>
    </citation>
    <scope>NUCLEOTIDE SEQUENCE</scope>
</reference>
<feature type="region of interest" description="Disordered" evidence="2">
    <location>
        <begin position="1"/>
        <end position="74"/>
    </location>
</feature>
<evidence type="ECO:0000313" key="4">
    <source>
        <dbReference type="Proteomes" id="UP000649617"/>
    </source>
</evidence>
<protein>
    <submittedName>
        <fullName evidence="3">Uncharacterized protein</fullName>
    </submittedName>
</protein>
<feature type="coiled-coil region" evidence="1">
    <location>
        <begin position="87"/>
        <end position="124"/>
    </location>
</feature>
<keyword evidence="4" id="KW-1185">Reference proteome</keyword>
<comment type="caution">
    <text evidence="3">The sequence shown here is derived from an EMBL/GenBank/DDBJ whole genome shotgun (WGS) entry which is preliminary data.</text>
</comment>
<feature type="compositionally biased region" description="Acidic residues" evidence="2">
    <location>
        <begin position="9"/>
        <end position="18"/>
    </location>
</feature>
<dbReference type="OrthoDB" id="433651at2759"/>
<evidence type="ECO:0000256" key="1">
    <source>
        <dbReference type="SAM" id="Coils"/>
    </source>
</evidence>
<feature type="non-terminal residue" evidence="3">
    <location>
        <position position="419"/>
    </location>
</feature>
<dbReference type="Proteomes" id="UP000649617">
    <property type="component" value="Unassembled WGS sequence"/>
</dbReference>
<dbReference type="AlphaFoldDB" id="A0A812X1I7"/>
<gene>
    <name evidence="3" type="ORF">SPIL2461_LOCUS19613</name>
</gene>
<accession>A0A812X1I7</accession>
<keyword evidence="1" id="KW-0175">Coiled coil</keyword>
<organism evidence="3 4">
    <name type="scientific">Symbiodinium pilosum</name>
    <name type="common">Dinoflagellate</name>
    <dbReference type="NCBI Taxonomy" id="2952"/>
    <lineage>
        <taxon>Eukaryota</taxon>
        <taxon>Sar</taxon>
        <taxon>Alveolata</taxon>
        <taxon>Dinophyceae</taxon>
        <taxon>Suessiales</taxon>
        <taxon>Symbiodiniaceae</taxon>
        <taxon>Symbiodinium</taxon>
    </lineage>
</organism>
<proteinExistence type="predicted"/>
<name>A0A812X1I7_SYMPI</name>
<dbReference type="EMBL" id="CAJNIZ010044691">
    <property type="protein sequence ID" value="CAE7698172.1"/>
    <property type="molecule type" value="Genomic_DNA"/>
</dbReference>
<feature type="compositionally biased region" description="Acidic residues" evidence="2">
    <location>
        <begin position="30"/>
        <end position="40"/>
    </location>
</feature>
<sequence>GGGALPELSSDDDGDDDTSATASPGNKGDDNDDDGGDDAESMTSTPTPKKRRRGSKGRCGKKRAKKDFEEELPTEDMDGVPKILDELLKQQARMNKLLDRCRKLERLMAEVSKMSSRLVMEENKIKKTALSGKKGNQQKSGVLCLQLRYAVMIQLEEMLLGQLHPVDLWLVSNEMGAELASAIVNEVLPFYLIADEGRGYKKHGIMVLGAEPVLGYGCDVVVLLDLKLSGCSHTGAEKCLQHLYAELKEYAKEHWFKGADTTVVVKYLAYKYGSVVRDDQFLGEDASYLETILDCLTASNKFMSTLYRCGIFIQRKDLRTIVSSGHAMLQGYAKCATKAHTKGFARFKLNPKFHMLCHVVFDLEANFTKKQVPINPLAYSCQMPEDFINKVATLSRQVNSTKVSIRTIDLYKLAVARSW</sequence>
<feature type="compositionally biased region" description="Basic residues" evidence="2">
    <location>
        <begin position="48"/>
        <end position="65"/>
    </location>
</feature>